<feature type="transmembrane region" description="Helical" evidence="2">
    <location>
        <begin position="97"/>
        <end position="119"/>
    </location>
</feature>
<proteinExistence type="predicted"/>
<organism evidence="3 4">
    <name type="scientific">Miscanthus lutarioriparius</name>
    <dbReference type="NCBI Taxonomy" id="422564"/>
    <lineage>
        <taxon>Eukaryota</taxon>
        <taxon>Viridiplantae</taxon>
        <taxon>Streptophyta</taxon>
        <taxon>Embryophyta</taxon>
        <taxon>Tracheophyta</taxon>
        <taxon>Spermatophyta</taxon>
        <taxon>Magnoliopsida</taxon>
        <taxon>Liliopsida</taxon>
        <taxon>Poales</taxon>
        <taxon>Poaceae</taxon>
        <taxon>PACMAD clade</taxon>
        <taxon>Panicoideae</taxon>
        <taxon>Andropogonodae</taxon>
        <taxon>Andropogoneae</taxon>
        <taxon>Saccharinae</taxon>
        <taxon>Miscanthus</taxon>
    </lineage>
</organism>
<keyword evidence="2" id="KW-1133">Transmembrane helix</keyword>
<dbReference type="AlphaFoldDB" id="A0A811PSA1"/>
<protein>
    <submittedName>
        <fullName evidence="3">Uncharacterized protein</fullName>
    </submittedName>
</protein>
<keyword evidence="4" id="KW-1185">Reference proteome</keyword>
<accession>A0A811PSA1</accession>
<keyword evidence="2" id="KW-0472">Membrane</keyword>
<sequence length="179" mass="19166">MAHTAVARDGRGGAPGACGTEANGIGAGAGTQPRPESALVDPAWPEASRAGASRRPRLSDPTGILEPLPSQDSAATNMNANLNFKQMKSAILEHFPLTYLCNILTFSVIFALWVLPLALDQQEEAHYPRGRGYLFSLCSRRSDCSDWLSELLRKFVVAEGGDDADAPTSLFTFRSDANA</sequence>
<evidence type="ECO:0000313" key="3">
    <source>
        <dbReference type="EMBL" id="CAD6250726.1"/>
    </source>
</evidence>
<dbReference type="Proteomes" id="UP000604825">
    <property type="component" value="Unassembled WGS sequence"/>
</dbReference>
<comment type="caution">
    <text evidence="3">The sequence shown here is derived from an EMBL/GenBank/DDBJ whole genome shotgun (WGS) entry which is preliminary data.</text>
</comment>
<evidence type="ECO:0000256" key="2">
    <source>
        <dbReference type="SAM" id="Phobius"/>
    </source>
</evidence>
<reference evidence="3" key="1">
    <citation type="submission" date="2020-10" db="EMBL/GenBank/DDBJ databases">
        <authorList>
            <person name="Han B."/>
            <person name="Lu T."/>
            <person name="Zhao Q."/>
            <person name="Huang X."/>
            <person name="Zhao Y."/>
        </authorList>
    </citation>
    <scope>NUCLEOTIDE SEQUENCE</scope>
</reference>
<name>A0A811PSA1_9POAL</name>
<evidence type="ECO:0000313" key="4">
    <source>
        <dbReference type="Proteomes" id="UP000604825"/>
    </source>
</evidence>
<keyword evidence="2" id="KW-0812">Transmembrane</keyword>
<feature type="compositionally biased region" description="Basic and acidic residues" evidence="1">
    <location>
        <begin position="1"/>
        <end position="11"/>
    </location>
</feature>
<evidence type="ECO:0000256" key="1">
    <source>
        <dbReference type="SAM" id="MobiDB-lite"/>
    </source>
</evidence>
<dbReference type="EMBL" id="CAJGYO010000008">
    <property type="protein sequence ID" value="CAD6250726.1"/>
    <property type="molecule type" value="Genomic_DNA"/>
</dbReference>
<feature type="region of interest" description="Disordered" evidence="1">
    <location>
        <begin position="1"/>
        <end position="72"/>
    </location>
</feature>
<gene>
    <name evidence="3" type="ORF">NCGR_LOCUS34499</name>
</gene>